<name>A0A081MZT3_9GAMM</name>
<keyword evidence="4 6" id="KW-0472">Membrane</keyword>
<dbReference type="Pfam" id="PF12821">
    <property type="entry name" value="ThrE_2"/>
    <property type="match status" value="1"/>
</dbReference>
<proteinExistence type="inferred from homology"/>
<evidence type="ECO:0000259" key="7">
    <source>
        <dbReference type="Pfam" id="PF06738"/>
    </source>
</evidence>
<feature type="transmembrane region" description="Helical" evidence="6">
    <location>
        <begin position="197"/>
        <end position="216"/>
    </location>
</feature>
<dbReference type="RefSeq" id="WP_034879455.1">
    <property type="nucleotide sequence ID" value="NZ_JOKG01000006.1"/>
</dbReference>
<dbReference type="InterPro" id="IPR010619">
    <property type="entry name" value="ThrE-like_N"/>
</dbReference>
<evidence type="ECO:0008006" key="11">
    <source>
        <dbReference type="Google" id="ProtNLM"/>
    </source>
</evidence>
<evidence type="ECO:0000256" key="5">
    <source>
        <dbReference type="ARBA" id="ARBA00034125"/>
    </source>
</evidence>
<organism evidence="9 10">
    <name type="scientific">Endozoicomonas montiporae</name>
    <dbReference type="NCBI Taxonomy" id="1027273"/>
    <lineage>
        <taxon>Bacteria</taxon>
        <taxon>Pseudomonadati</taxon>
        <taxon>Pseudomonadota</taxon>
        <taxon>Gammaproteobacteria</taxon>
        <taxon>Oceanospirillales</taxon>
        <taxon>Endozoicomonadaceae</taxon>
        <taxon>Endozoicomonas</taxon>
    </lineage>
</organism>
<accession>A0A081MZT3</accession>
<evidence type="ECO:0000313" key="10">
    <source>
        <dbReference type="Proteomes" id="UP000028006"/>
    </source>
</evidence>
<dbReference type="InterPro" id="IPR051361">
    <property type="entry name" value="ThrE/Ser_Exporter"/>
</dbReference>
<evidence type="ECO:0000259" key="8">
    <source>
        <dbReference type="Pfam" id="PF12821"/>
    </source>
</evidence>
<dbReference type="eggNOG" id="COG3610">
    <property type="taxonomic scope" value="Bacteria"/>
</dbReference>
<evidence type="ECO:0000256" key="3">
    <source>
        <dbReference type="ARBA" id="ARBA00022989"/>
    </source>
</evidence>
<dbReference type="PANTHER" id="PTHR31082:SF4">
    <property type="entry name" value="PHEROMONE-REGULATED MEMBRANE PROTEIN 10"/>
    <property type="match status" value="1"/>
</dbReference>
<feature type="transmembrane region" description="Helical" evidence="6">
    <location>
        <begin position="173"/>
        <end position="191"/>
    </location>
</feature>
<sequence length="407" mass="44109">MKSDGFSQKRDFILELGKALHQFGTPAFRLEAHLNNVTKFLGLDGYFLLSPTSMTFSLWEHAETEQQNYNIRVHPGELDLGRLAEADELVEELVSGSKTLDEALTSLRQLTRKPAPYSQQLTMLAFGVSAGAFAMLMRASWIDIMFSTLAGLMVYCLIVLVERKGLNSEILEPLSSIMAALFAAAVSVFYPEIYSPIVILSSIIVFIPGLAITMGLKDLAARHLTSGTARVMDGIMCLFKLYFGTTLGMALGAQIFGSVEHVNAPAVPEWTLWLAVPTLSMTLVVIFKSRLKDAPWGVLSAIVAFVGSLLGTVYLGDSLGLFVGAVMTGMYSNIYSRITNAPSSVVLLHGVVLLVPGSKAYITLNEVISGESMMALSDLGPQTFLIFMSITAGLIFANSLIPSRKTL</sequence>
<evidence type="ECO:0000256" key="6">
    <source>
        <dbReference type="SAM" id="Phobius"/>
    </source>
</evidence>
<gene>
    <name evidence="9" type="ORF">GZ77_24670</name>
</gene>
<feature type="domain" description="Threonine/Serine exporter ThrE" evidence="8">
    <location>
        <begin position="280"/>
        <end position="399"/>
    </location>
</feature>
<dbReference type="PANTHER" id="PTHR31082">
    <property type="entry name" value="PHEROMONE-REGULATED MEMBRANE PROTEIN 10"/>
    <property type="match status" value="1"/>
</dbReference>
<feature type="transmembrane region" description="Helical" evidence="6">
    <location>
        <begin position="144"/>
        <end position="161"/>
    </location>
</feature>
<dbReference type="eggNOG" id="COG2966">
    <property type="taxonomic scope" value="Bacteria"/>
</dbReference>
<feature type="transmembrane region" description="Helical" evidence="6">
    <location>
        <begin position="270"/>
        <end position="287"/>
    </location>
</feature>
<feature type="domain" description="Threonine/serine exporter-like N-terminal" evidence="7">
    <location>
        <begin position="11"/>
        <end position="251"/>
    </location>
</feature>
<dbReference type="InterPro" id="IPR024528">
    <property type="entry name" value="ThrE_2"/>
</dbReference>
<evidence type="ECO:0000256" key="1">
    <source>
        <dbReference type="ARBA" id="ARBA00004141"/>
    </source>
</evidence>
<dbReference type="AlphaFoldDB" id="A0A081MZT3"/>
<evidence type="ECO:0000313" key="9">
    <source>
        <dbReference type="EMBL" id="KEQ11706.1"/>
    </source>
</evidence>
<feature type="transmembrane region" description="Helical" evidence="6">
    <location>
        <begin position="321"/>
        <end position="338"/>
    </location>
</feature>
<comment type="similarity">
    <text evidence="5">Belongs to the ThrE exporter (TC 2.A.79) family.</text>
</comment>
<feature type="transmembrane region" description="Helical" evidence="6">
    <location>
        <begin position="294"/>
        <end position="315"/>
    </location>
</feature>
<comment type="subcellular location">
    <subcellularLocation>
        <location evidence="1">Membrane</location>
        <topology evidence="1">Multi-pass membrane protein</topology>
    </subcellularLocation>
</comment>
<dbReference type="EMBL" id="JOKG01000006">
    <property type="protein sequence ID" value="KEQ11706.1"/>
    <property type="molecule type" value="Genomic_DNA"/>
</dbReference>
<protein>
    <recommendedName>
        <fullName evidence="11">Threonine/serine exporter-like N-terminal domain-containing protein</fullName>
    </recommendedName>
</protein>
<feature type="transmembrane region" description="Helical" evidence="6">
    <location>
        <begin position="237"/>
        <end position="258"/>
    </location>
</feature>
<dbReference type="GO" id="GO:0016020">
    <property type="term" value="C:membrane"/>
    <property type="evidence" value="ECO:0007669"/>
    <property type="project" value="UniProtKB-SubCell"/>
</dbReference>
<dbReference type="GO" id="GO:0022857">
    <property type="term" value="F:transmembrane transporter activity"/>
    <property type="evidence" value="ECO:0007669"/>
    <property type="project" value="InterPro"/>
</dbReference>
<evidence type="ECO:0000256" key="2">
    <source>
        <dbReference type="ARBA" id="ARBA00022692"/>
    </source>
</evidence>
<evidence type="ECO:0000256" key="4">
    <source>
        <dbReference type="ARBA" id="ARBA00023136"/>
    </source>
</evidence>
<feature type="transmembrane region" description="Helical" evidence="6">
    <location>
        <begin position="345"/>
        <end position="364"/>
    </location>
</feature>
<feature type="transmembrane region" description="Helical" evidence="6">
    <location>
        <begin position="384"/>
        <end position="401"/>
    </location>
</feature>
<comment type="caution">
    <text evidence="9">The sequence shown here is derived from an EMBL/GenBank/DDBJ whole genome shotgun (WGS) entry which is preliminary data.</text>
</comment>
<dbReference type="Proteomes" id="UP000028006">
    <property type="component" value="Unassembled WGS sequence"/>
</dbReference>
<keyword evidence="10" id="KW-1185">Reference proteome</keyword>
<reference evidence="9 10" key="1">
    <citation type="submission" date="2014-06" db="EMBL/GenBank/DDBJ databases">
        <title>Whole Genome Sequences of Three Symbiotic Endozoicomonas Bacteria.</title>
        <authorList>
            <person name="Neave M.J."/>
            <person name="Apprill A."/>
            <person name="Voolstra C.R."/>
        </authorList>
    </citation>
    <scope>NUCLEOTIDE SEQUENCE [LARGE SCALE GENOMIC DNA]</scope>
    <source>
        <strain evidence="9 10">LMG 24815</strain>
    </source>
</reference>
<keyword evidence="2 6" id="KW-0812">Transmembrane</keyword>
<dbReference type="Pfam" id="PF06738">
    <property type="entry name" value="ThrE"/>
    <property type="match status" value="1"/>
</dbReference>
<keyword evidence="3 6" id="KW-1133">Transmembrane helix</keyword>